<evidence type="ECO:0000256" key="3">
    <source>
        <dbReference type="ARBA" id="ARBA00007132"/>
    </source>
</evidence>
<feature type="domain" description="Transcription factor Tfb2 C-terminal" evidence="10">
    <location>
        <begin position="404"/>
        <end position="470"/>
    </location>
</feature>
<organism evidence="11 12">
    <name type="scientific">Exidia glandulosa HHB12029</name>
    <dbReference type="NCBI Taxonomy" id="1314781"/>
    <lineage>
        <taxon>Eukaryota</taxon>
        <taxon>Fungi</taxon>
        <taxon>Dikarya</taxon>
        <taxon>Basidiomycota</taxon>
        <taxon>Agaricomycotina</taxon>
        <taxon>Agaricomycetes</taxon>
        <taxon>Auriculariales</taxon>
        <taxon>Exidiaceae</taxon>
        <taxon>Exidia</taxon>
    </lineage>
</organism>
<dbReference type="InterPro" id="IPR040662">
    <property type="entry name" value="Tfb2_C"/>
</dbReference>
<dbReference type="OrthoDB" id="364513at2759"/>
<keyword evidence="12" id="KW-1185">Reference proteome</keyword>
<name>A0A165BMI4_EXIGL</name>
<dbReference type="NCBIfam" id="TIGR00625">
    <property type="entry name" value="tfb2"/>
    <property type="match status" value="1"/>
</dbReference>
<dbReference type="Proteomes" id="UP000077266">
    <property type="component" value="Unassembled WGS sequence"/>
</dbReference>
<reference evidence="11 12" key="1">
    <citation type="journal article" date="2016" name="Mol. Biol. Evol.">
        <title>Comparative Genomics of Early-Diverging Mushroom-Forming Fungi Provides Insights into the Origins of Lignocellulose Decay Capabilities.</title>
        <authorList>
            <person name="Nagy L.G."/>
            <person name="Riley R."/>
            <person name="Tritt A."/>
            <person name="Adam C."/>
            <person name="Daum C."/>
            <person name="Floudas D."/>
            <person name="Sun H."/>
            <person name="Yadav J.S."/>
            <person name="Pangilinan J."/>
            <person name="Larsson K.H."/>
            <person name="Matsuura K."/>
            <person name="Barry K."/>
            <person name="Labutti K."/>
            <person name="Kuo R."/>
            <person name="Ohm R.A."/>
            <person name="Bhattacharya S.S."/>
            <person name="Shirouzu T."/>
            <person name="Yoshinaga Y."/>
            <person name="Martin F.M."/>
            <person name="Grigoriev I.V."/>
            <person name="Hibbett D.S."/>
        </authorList>
    </citation>
    <scope>NUCLEOTIDE SEQUENCE [LARGE SCALE GENOMIC DNA]</scope>
    <source>
        <strain evidence="11 12">HHB12029</strain>
    </source>
</reference>
<proteinExistence type="inferred from homology"/>
<dbReference type="GO" id="GO:0006366">
    <property type="term" value="P:transcription by RNA polymerase II"/>
    <property type="evidence" value="ECO:0007669"/>
    <property type="project" value="UniProtKB-ARBA"/>
</dbReference>
<keyword evidence="4 9" id="KW-0227">DNA damage</keyword>
<evidence type="ECO:0000256" key="2">
    <source>
        <dbReference type="ARBA" id="ARBA00004123"/>
    </source>
</evidence>
<evidence type="ECO:0000256" key="8">
    <source>
        <dbReference type="ARBA" id="ARBA00023242"/>
    </source>
</evidence>
<dbReference type="AlphaFoldDB" id="A0A165BMI4"/>
<evidence type="ECO:0000313" key="11">
    <source>
        <dbReference type="EMBL" id="KZV80905.1"/>
    </source>
</evidence>
<dbReference type="InterPro" id="IPR004598">
    <property type="entry name" value="TFIIH_p52/Tfb2"/>
</dbReference>
<dbReference type="GO" id="GO:0005675">
    <property type="term" value="C:transcription factor TFIIH holo complex"/>
    <property type="evidence" value="ECO:0007669"/>
    <property type="project" value="TreeGrafter"/>
</dbReference>
<comment type="similarity">
    <text evidence="3 9">Belongs to the TFB2 family.</text>
</comment>
<dbReference type="Gene3D" id="3.30.70.2610">
    <property type="match status" value="1"/>
</dbReference>
<keyword evidence="8 9" id="KW-0539">Nucleus</keyword>
<dbReference type="GO" id="GO:0000439">
    <property type="term" value="C:transcription factor TFIIH core complex"/>
    <property type="evidence" value="ECO:0007669"/>
    <property type="project" value="InterPro"/>
</dbReference>
<evidence type="ECO:0000256" key="6">
    <source>
        <dbReference type="ARBA" id="ARBA00023163"/>
    </source>
</evidence>
<sequence length="481" mass="53550">MAEGKAPAVAGTNHALVPFLQRQNQSSLSRLYSKPSACLAVFRLLSPVQRQLVMNILWLENPVAATTMNSWVTRDGRQLYQAAIFELCKMHIVPAQSNIGTAIPAKLGLNSTFKASLRLAIVGGGDHRTFGAPAPQTPNLPPVTLHMLDAYATERWETILHFMVSSGTDQSPSRPSPGVLHLLQKSGLMVTTISMTSGTAMKITSRGFQFLLNSPHAQLWELLLHYLGLVDQRNMDLVEVLSFLFMLSTMELGQEYTGDNLTQTQLMMLDDLRDYGLAYQRPGTGTTLRFFPTRLATTLTSSLAELPRTVGAAGGTSASGFIILETNYRLYAYTDNPLQIAVLNLFVTFKSRFPNLVVGMVTRDSVKKALANGISAEQIIAYLSAHAHPQMHKNNPLLPVTVQDQIRLWELERNRVKADEGFLWTEFTSQADYDLVRDYASKLNLVIWENPQKRMFFASTDGHANIRTFIERRRQAMGGNM</sequence>
<dbReference type="PANTHER" id="PTHR13152">
    <property type="entry name" value="TFIIH, POLYPEPTIDE 4"/>
    <property type="match status" value="1"/>
</dbReference>
<evidence type="ECO:0000256" key="4">
    <source>
        <dbReference type="ARBA" id="ARBA00022763"/>
    </source>
</evidence>
<evidence type="ECO:0000259" key="10">
    <source>
        <dbReference type="Pfam" id="PF18307"/>
    </source>
</evidence>
<dbReference type="GO" id="GO:0001671">
    <property type="term" value="F:ATPase activator activity"/>
    <property type="evidence" value="ECO:0007669"/>
    <property type="project" value="InterPro"/>
</dbReference>
<dbReference type="PANTHER" id="PTHR13152:SF0">
    <property type="entry name" value="GENERAL TRANSCRIPTION FACTOR IIH SUBUNIT 4"/>
    <property type="match status" value="1"/>
</dbReference>
<dbReference type="EMBL" id="KV426436">
    <property type="protein sequence ID" value="KZV80905.1"/>
    <property type="molecule type" value="Genomic_DNA"/>
</dbReference>
<gene>
    <name evidence="11" type="ORF">EXIGLDRAFT_845112</name>
</gene>
<evidence type="ECO:0000256" key="5">
    <source>
        <dbReference type="ARBA" id="ARBA00023015"/>
    </source>
</evidence>
<comment type="function">
    <text evidence="1">Component of the general transcription and DNA repair factor IIH (TFIIH) core complex, which is involved in general and transcription-coupled nucleotide excision repair (NER) of damaged DNA and, when complexed to TFIIK, in RNA transcription by RNA polymerase II. In NER, TFIIH acts by opening DNA around the lesion to allow the excision of the damaged oligonucleotide and its replacement by a new DNA fragment. In transcription, TFIIH has an essential role in transcription initiation. When the pre-initiation complex (PIC) has been established, TFIIH is required for promoter opening and promoter escape. Phosphorylation of the C-terminal tail (CTD) of the largest subunit of RNA polymerase II by the kinase module TFIIK controls the initiation of transcription.</text>
</comment>
<comment type="subcellular location">
    <subcellularLocation>
        <location evidence="2 9">Nucleus</location>
    </subcellularLocation>
</comment>
<keyword evidence="6 9" id="KW-0804">Transcription</keyword>
<dbReference type="Pfam" id="PF03849">
    <property type="entry name" value="Tfb2"/>
    <property type="match status" value="1"/>
</dbReference>
<comment type="function">
    <text evidence="9">Component of the general transcription and DNA repair factor IIH (TFIIH) core complex which is involved in general and transcription-coupled nucleotide excision repair (NER) of damaged DNA.</text>
</comment>
<dbReference type="FunCoup" id="A0A165BMI4">
    <property type="interactions" value="281"/>
</dbReference>
<keyword evidence="7 9" id="KW-0234">DNA repair</keyword>
<evidence type="ECO:0000313" key="12">
    <source>
        <dbReference type="Proteomes" id="UP000077266"/>
    </source>
</evidence>
<dbReference type="STRING" id="1314781.A0A165BMI4"/>
<dbReference type="InParanoid" id="A0A165BMI4"/>
<dbReference type="GO" id="GO:0006289">
    <property type="term" value="P:nucleotide-excision repair"/>
    <property type="evidence" value="ECO:0007669"/>
    <property type="project" value="InterPro"/>
</dbReference>
<keyword evidence="5 9" id="KW-0805">Transcription regulation</keyword>
<dbReference type="Pfam" id="PF18307">
    <property type="entry name" value="Tfb2_C"/>
    <property type="match status" value="1"/>
</dbReference>
<accession>A0A165BMI4</accession>
<evidence type="ECO:0000256" key="9">
    <source>
        <dbReference type="RuleBase" id="RU364024"/>
    </source>
</evidence>
<dbReference type="GO" id="GO:0003690">
    <property type="term" value="F:double-stranded DNA binding"/>
    <property type="evidence" value="ECO:0007669"/>
    <property type="project" value="TreeGrafter"/>
</dbReference>
<evidence type="ECO:0000256" key="7">
    <source>
        <dbReference type="ARBA" id="ARBA00023204"/>
    </source>
</evidence>
<protein>
    <recommendedName>
        <fullName evidence="9">RNA polymerase II transcription factor B subunit 2</fullName>
    </recommendedName>
</protein>
<evidence type="ECO:0000256" key="1">
    <source>
        <dbReference type="ARBA" id="ARBA00002817"/>
    </source>
</evidence>
<dbReference type="FunFam" id="3.30.70.2610:FF:000001">
    <property type="entry name" value="General transcription factor IIH subunit 4"/>
    <property type="match status" value="1"/>
</dbReference>